<dbReference type="GO" id="GO:0003677">
    <property type="term" value="F:DNA binding"/>
    <property type="evidence" value="ECO:0007669"/>
    <property type="project" value="InterPro"/>
</dbReference>
<name>A0AAX2J9C7_9FUSO</name>
<dbReference type="SUPFAM" id="SSF47729">
    <property type="entry name" value="IHF-like DNA-binding proteins"/>
    <property type="match status" value="1"/>
</dbReference>
<dbReference type="EMBL" id="LS483487">
    <property type="protein sequence ID" value="SQJ00470.1"/>
    <property type="molecule type" value="Genomic_DNA"/>
</dbReference>
<protein>
    <submittedName>
        <fullName evidence="2">Integration host factor subunit alpha</fullName>
    </submittedName>
</protein>
<dbReference type="Pfam" id="PF00216">
    <property type="entry name" value="Bac_DNA_binding"/>
    <property type="match status" value="1"/>
</dbReference>
<dbReference type="AlphaFoldDB" id="A0AAX2J9C7"/>
<evidence type="ECO:0000313" key="3">
    <source>
        <dbReference type="Proteomes" id="UP000249008"/>
    </source>
</evidence>
<reference evidence="2 3" key="1">
    <citation type="submission" date="2018-06" db="EMBL/GenBank/DDBJ databases">
        <authorList>
            <consortium name="Pathogen Informatics"/>
            <person name="Doyle S."/>
        </authorList>
    </citation>
    <scope>NUCLEOTIDE SEQUENCE [LARGE SCALE GENOMIC DNA]</scope>
    <source>
        <strain evidence="2 3">NCTC12112</strain>
    </source>
</reference>
<accession>A0AAX2J9C7</accession>
<gene>
    <name evidence="2" type="ORF">NCTC12112_00750</name>
</gene>
<dbReference type="RefSeq" id="WP_005976303.1">
    <property type="nucleotide sequence ID" value="NZ_CABKNW010000001.1"/>
</dbReference>
<dbReference type="GO" id="GO:0030527">
    <property type="term" value="F:structural constituent of chromatin"/>
    <property type="evidence" value="ECO:0007669"/>
    <property type="project" value="InterPro"/>
</dbReference>
<dbReference type="Proteomes" id="UP000249008">
    <property type="component" value="Chromosome 1"/>
</dbReference>
<organism evidence="2 3">
    <name type="scientific">Fusobacterium ulcerans</name>
    <dbReference type="NCBI Taxonomy" id="861"/>
    <lineage>
        <taxon>Bacteria</taxon>
        <taxon>Fusobacteriati</taxon>
        <taxon>Fusobacteriota</taxon>
        <taxon>Fusobacteriia</taxon>
        <taxon>Fusobacteriales</taxon>
        <taxon>Fusobacteriaceae</taxon>
        <taxon>Fusobacterium</taxon>
    </lineage>
</organism>
<feature type="coiled-coil region" evidence="1">
    <location>
        <begin position="13"/>
        <end position="43"/>
    </location>
</feature>
<evidence type="ECO:0000256" key="1">
    <source>
        <dbReference type="SAM" id="Coils"/>
    </source>
</evidence>
<dbReference type="Gene3D" id="4.10.520.10">
    <property type="entry name" value="IHF-like DNA-binding proteins"/>
    <property type="match status" value="1"/>
</dbReference>
<sequence length="93" mass="11144">MNTREFVSYYKKLRKEQDETIEYEEAREEIEEIFNLIAEVIAMDEEVKFKNKGTFSLLKRKKRRIGSPTSKEVREIIPKKTIKFVQSKILEIS</sequence>
<dbReference type="InterPro" id="IPR000119">
    <property type="entry name" value="Hist_DNA-bd"/>
</dbReference>
<keyword evidence="1" id="KW-0175">Coiled coil</keyword>
<dbReference type="InterPro" id="IPR010992">
    <property type="entry name" value="IHF-like_DNA-bd_dom_sf"/>
</dbReference>
<proteinExistence type="predicted"/>
<evidence type="ECO:0000313" key="2">
    <source>
        <dbReference type="EMBL" id="SQJ00470.1"/>
    </source>
</evidence>
<dbReference type="KEGG" id="ful:C4N20_10970"/>
<dbReference type="GeneID" id="78455336"/>